<comment type="caution">
    <text evidence="9">The sequence shown here is derived from an EMBL/GenBank/DDBJ whole genome shotgun (WGS) entry which is preliminary data.</text>
</comment>
<evidence type="ECO:0000256" key="2">
    <source>
        <dbReference type="ARBA" id="ARBA00001946"/>
    </source>
</evidence>
<evidence type="ECO:0000256" key="7">
    <source>
        <dbReference type="ARBA" id="ARBA00032272"/>
    </source>
</evidence>
<comment type="similarity">
    <text evidence="3">Belongs to the Nudix hydrolase family. NudK subfamily.</text>
</comment>
<sequence length="227" mass="26140">MMKQKLEDSLKYQQWLRTLQANGIIVNKIEPLQLIYKPNGEIIFALLSVDAQDKNGEKLLPVVLLRGHFVSIVTVLIEKETQEKFLLLVRQYRIANGEYTYEHPAGMCDSSTDVWQVALKEIEEETGLKVEKSQLRLLNEKPLYTSPGLLDEGGYLFACEIEMSQEDIYHFRNKKTGAEGEREFITTYICPIQEAFGLMSNLTSQLNLMMYLYKDIEIDKKKANFGS</sequence>
<evidence type="ECO:0000256" key="3">
    <source>
        <dbReference type="ARBA" id="ARBA00007275"/>
    </source>
</evidence>
<dbReference type="EMBL" id="NKXO01000068">
    <property type="protein sequence ID" value="PKQ64615.1"/>
    <property type="molecule type" value="Genomic_DNA"/>
</dbReference>
<dbReference type="GO" id="GO:0080042">
    <property type="term" value="F:ADP-glucose pyrophosphohydrolase activity"/>
    <property type="evidence" value="ECO:0007669"/>
    <property type="project" value="TreeGrafter"/>
</dbReference>
<dbReference type="SUPFAM" id="SSF55811">
    <property type="entry name" value="Nudix"/>
    <property type="match status" value="1"/>
</dbReference>
<dbReference type="PROSITE" id="PS51462">
    <property type="entry name" value="NUDIX"/>
    <property type="match status" value="1"/>
</dbReference>
<keyword evidence="5" id="KW-0378">Hydrolase</keyword>
<dbReference type="InterPro" id="IPR000086">
    <property type="entry name" value="NUDIX_hydrolase_dom"/>
</dbReference>
<dbReference type="GO" id="GO:0019693">
    <property type="term" value="P:ribose phosphate metabolic process"/>
    <property type="evidence" value="ECO:0007669"/>
    <property type="project" value="TreeGrafter"/>
</dbReference>
<comment type="cofactor">
    <cofactor evidence="2">
        <name>Mg(2+)</name>
        <dbReference type="ChEBI" id="CHEBI:18420"/>
    </cofactor>
</comment>
<feature type="domain" description="Nudix hydrolase" evidence="8">
    <location>
        <begin position="67"/>
        <end position="212"/>
    </location>
</feature>
<dbReference type="Proteomes" id="UP000233387">
    <property type="component" value="Unassembled WGS sequence"/>
</dbReference>
<dbReference type="PANTHER" id="PTHR11839">
    <property type="entry name" value="UDP/ADP-SUGAR PYROPHOSPHATASE"/>
    <property type="match status" value="1"/>
</dbReference>
<evidence type="ECO:0000256" key="1">
    <source>
        <dbReference type="ARBA" id="ARBA00000847"/>
    </source>
</evidence>
<dbReference type="CDD" id="cd03424">
    <property type="entry name" value="NUDIX_ADPRase_Nudt5_UGPPase_Nudt14"/>
    <property type="match status" value="1"/>
</dbReference>
<evidence type="ECO:0000256" key="5">
    <source>
        <dbReference type="ARBA" id="ARBA00022801"/>
    </source>
</evidence>
<evidence type="ECO:0000256" key="4">
    <source>
        <dbReference type="ARBA" id="ARBA00016377"/>
    </source>
</evidence>
<accession>A0A2N3I2S7</accession>
<dbReference type="AlphaFoldDB" id="A0A2N3I2S7"/>
<evidence type="ECO:0000259" key="8">
    <source>
        <dbReference type="PROSITE" id="PS51462"/>
    </source>
</evidence>
<dbReference type="Pfam" id="PF00293">
    <property type="entry name" value="NUDIX"/>
    <property type="match status" value="1"/>
</dbReference>
<organism evidence="9 10">
    <name type="scientific">Raineya orbicola</name>
    <dbReference type="NCBI Taxonomy" id="2016530"/>
    <lineage>
        <taxon>Bacteria</taxon>
        <taxon>Pseudomonadati</taxon>
        <taxon>Bacteroidota</taxon>
        <taxon>Cytophagia</taxon>
        <taxon>Cytophagales</taxon>
        <taxon>Raineyaceae</taxon>
        <taxon>Raineya</taxon>
    </lineage>
</organism>
<keyword evidence="10" id="KW-1185">Reference proteome</keyword>
<evidence type="ECO:0000256" key="6">
    <source>
        <dbReference type="ARBA" id="ARBA00032162"/>
    </source>
</evidence>
<protein>
    <recommendedName>
        <fullName evidence="4">GDP-mannose pyrophosphatase</fullName>
    </recommendedName>
    <alternativeName>
        <fullName evidence="6">GDP-mannose hydrolase</fullName>
    </alternativeName>
    <alternativeName>
        <fullName evidence="7">GDPMK</fullName>
    </alternativeName>
</protein>
<dbReference type="GO" id="GO:0006753">
    <property type="term" value="P:nucleoside phosphate metabolic process"/>
    <property type="evidence" value="ECO:0007669"/>
    <property type="project" value="TreeGrafter"/>
</dbReference>
<dbReference type="GO" id="GO:0080041">
    <property type="term" value="F:ADP-ribose pyrophosphohydrolase activity"/>
    <property type="evidence" value="ECO:0007669"/>
    <property type="project" value="TreeGrafter"/>
</dbReference>
<proteinExistence type="inferred from homology"/>
<gene>
    <name evidence="9" type="ORF">Rain11_2610</name>
</gene>
<reference evidence="9 10" key="1">
    <citation type="submission" date="2017-06" db="EMBL/GenBank/DDBJ databases">
        <title>Raineya orbicola gen. nov., sp. nov. a slightly thermophilic bacterium of the phylum Bacteroidetes and the description of Raineyaceae fam. nov.</title>
        <authorList>
            <person name="Albuquerque L."/>
            <person name="Polonia A.R.M."/>
            <person name="Barroso C."/>
            <person name="Froufe H.J.C."/>
            <person name="Lage O."/>
            <person name="Lobo-Da-Cunha A."/>
            <person name="Egas C."/>
            <person name="Da Costa M.S."/>
        </authorList>
    </citation>
    <scope>NUCLEOTIDE SEQUENCE [LARGE SCALE GENOMIC DNA]</scope>
    <source>
        <strain evidence="9 10">SPSPC-11</strain>
    </source>
</reference>
<dbReference type="OrthoDB" id="940018at2"/>
<name>A0A2N3I2S7_9BACT</name>
<evidence type="ECO:0000313" key="10">
    <source>
        <dbReference type="Proteomes" id="UP000233387"/>
    </source>
</evidence>
<evidence type="ECO:0000313" key="9">
    <source>
        <dbReference type="EMBL" id="PKQ64615.1"/>
    </source>
</evidence>
<dbReference type="InterPro" id="IPR015797">
    <property type="entry name" value="NUDIX_hydrolase-like_dom_sf"/>
</dbReference>
<comment type="catalytic activity">
    <reaction evidence="1">
        <text>GDP-alpha-D-mannose + H2O = alpha-D-mannose 1-phosphate + GMP + 2 H(+)</text>
        <dbReference type="Rhea" id="RHEA:27978"/>
        <dbReference type="ChEBI" id="CHEBI:15377"/>
        <dbReference type="ChEBI" id="CHEBI:15378"/>
        <dbReference type="ChEBI" id="CHEBI:57527"/>
        <dbReference type="ChEBI" id="CHEBI:58115"/>
        <dbReference type="ChEBI" id="CHEBI:58409"/>
    </reaction>
</comment>
<dbReference type="Gene3D" id="3.90.79.10">
    <property type="entry name" value="Nucleoside Triphosphate Pyrophosphohydrolase"/>
    <property type="match status" value="1"/>
</dbReference>
<dbReference type="PANTHER" id="PTHR11839:SF18">
    <property type="entry name" value="NUDIX HYDROLASE DOMAIN-CONTAINING PROTEIN"/>
    <property type="match status" value="1"/>
</dbReference>